<comment type="subcellular location">
    <subcellularLocation>
        <location evidence="1">Membrane</location>
        <topology evidence="1">Multi-pass membrane protein</topology>
    </subcellularLocation>
</comment>
<evidence type="ECO:0000256" key="4">
    <source>
        <dbReference type="ARBA" id="ARBA00022801"/>
    </source>
</evidence>
<reference evidence="8 9" key="1">
    <citation type="submission" date="2017-05" db="EMBL/GenBank/DDBJ databases">
        <title>The Genome Sequence of Enterococcus faecium 2D5_DIV0622.</title>
        <authorList>
            <consortium name="The Broad Institute Genomics Platform"/>
            <consortium name="The Broad Institute Genomic Center for Infectious Diseases"/>
            <person name="Earl A."/>
            <person name="Manson A."/>
            <person name="Schwartman J."/>
            <person name="Gilmore M."/>
            <person name="Abouelleil A."/>
            <person name="Cao P."/>
            <person name="Chapman S."/>
            <person name="Cusick C."/>
            <person name="Shea T."/>
            <person name="Young S."/>
            <person name="Neafsey D."/>
            <person name="Nusbaum C."/>
            <person name="Birren B."/>
        </authorList>
    </citation>
    <scope>NUCLEOTIDE SEQUENCE [LARGE SCALE GENOMIC DNA]</scope>
    <source>
        <strain evidence="8 9">2D5_DIV0622</strain>
    </source>
</reference>
<dbReference type="Pfam" id="PF01694">
    <property type="entry name" value="Rhomboid"/>
    <property type="match status" value="1"/>
</dbReference>
<keyword evidence="6" id="KW-0472">Membrane</keyword>
<protein>
    <recommendedName>
        <fullName evidence="7">Peptidase S54 rhomboid domain-containing protein</fullName>
    </recommendedName>
</protein>
<gene>
    <name evidence="8" type="ORF">A5869_000486</name>
</gene>
<dbReference type="SUPFAM" id="SSF144091">
    <property type="entry name" value="Rhomboid-like"/>
    <property type="match status" value="1"/>
</dbReference>
<evidence type="ECO:0000313" key="8">
    <source>
        <dbReference type="EMBL" id="OUZ18838.1"/>
    </source>
</evidence>
<keyword evidence="5" id="KW-1133">Transmembrane helix</keyword>
<dbReference type="GO" id="GO:0016020">
    <property type="term" value="C:membrane"/>
    <property type="evidence" value="ECO:0007669"/>
    <property type="project" value="UniProtKB-SubCell"/>
</dbReference>
<dbReference type="GO" id="GO:0004252">
    <property type="term" value="F:serine-type endopeptidase activity"/>
    <property type="evidence" value="ECO:0007669"/>
    <property type="project" value="InterPro"/>
</dbReference>
<comment type="similarity">
    <text evidence="2">Belongs to the peptidase S54 family.</text>
</comment>
<dbReference type="GeneID" id="60871979"/>
<comment type="caution">
    <text evidence="8">The sequence shown here is derived from an EMBL/GenBank/DDBJ whole genome shotgun (WGS) entry which is preliminary data.</text>
</comment>
<dbReference type="PANTHER" id="PTHR43731:SF14">
    <property type="entry name" value="PRESENILIN-ASSOCIATED RHOMBOID-LIKE PROTEIN, MITOCHONDRIAL"/>
    <property type="match status" value="1"/>
</dbReference>
<accession>A0A0I9WS65</accession>
<evidence type="ECO:0000313" key="9">
    <source>
        <dbReference type="Proteomes" id="UP000196503"/>
    </source>
</evidence>
<evidence type="ECO:0000256" key="1">
    <source>
        <dbReference type="ARBA" id="ARBA00004141"/>
    </source>
</evidence>
<proteinExistence type="inferred from homology"/>
<evidence type="ECO:0000256" key="5">
    <source>
        <dbReference type="ARBA" id="ARBA00022989"/>
    </source>
</evidence>
<dbReference type="InterPro" id="IPR035952">
    <property type="entry name" value="Rhomboid-like_sf"/>
</dbReference>
<dbReference type="InterPro" id="IPR022764">
    <property type="entry name" value="Peptidase_S54_rhomboid_dom"/>
</dbReference>
<evidence type="ECO:0000259" key="7">
    <source>
        <dbReference type="Pfam" id="PF01694"/>
    </source>
</evidence>
<dbReference type="InterPro" id="IPR050925">
    <property type="entry name" value="Rhomboid_protease_S54"/>
</dbReference>
<dbReference type="AlphaFoldDB" id="A0A0I9WS65"/>
<evidence type="ECO:0000256" key="2">
    <source>
        <dbReference type="ARBA" id="ARBA00009045"/>
    </source>
</evidence>
<dbReference type="RefSeq" id="WP_016252470.1">
    <property type="nucleotide sequence ID" value="NZ_CP010060.1"/>
</dbReference>
<dbReference type="Proteomes" id="UP000196503">
    <property type="component" value="Unassembled WGS sequence"/>
</dbReference>
<evidence type="ECO:0000256" key="6">
    <source>
        <dbReference type="ARBA" id="ARBA00023136"/>
    </source>
</evidence>
<name>A0A0I9WS65_9ENTE</name>
<keyword evidence="3" id="KW-0812">Transmembrane</keyword>
<dbReference type="Gene3D" id="1.20.1540.10">
    <property type="entry name" value="Rhomboid-like"/>
    <property type="match status" value="1"/>
</dbReference>
<feature type="domain" description="Peptidase S54 rhomboid" evidence="7">
    <location>
        <begin position="46"/>
        <end position="182"/>
    </location>
</feature>
<dbReference type="PANTHER" id="PTHR43731">
    <property type="entry name" value="RHOMBOID PROTEASE"/>
    <property type="match status" value="1"/>
</dbReference>
<dbReference type="EMBL" id="NIBL01000001">
    <property type="protein sequence ID" value="OUZ18838.1"/>
    <property type="molecule type" value="Genomic_DNA"/>
</dbReference>
<sequence length="222" mass="25074">MLEKYKNGPFITYTLFAIQVVVFLLEYLLPVKQLGSMYGPLVAYLHEYWRFVTPIFIHYGLMHIVFNSVVLYYMGQQLEAIYGHWRFLAIYLLSGILGNMTSFAFNQVNVSSAGASTALFGVFGAFVAMGMHFKHYPGFKELTQQYLILIGINLAFGLVGNGIDIFGHIGGVLGGFVLGQTIAVPYQKDSYRKSIQVLFGLIFVFLCIFCLLYGFKKYQLLV</sequence>
<evidence type="ECO:0000256" key="3">
    <source>
        <dbReference type="ARBA" id="ARBA00022692"/>
    </source>
</evidence>
<keyword evidence="4" id="KW-0378">Hydrolase</keyword>
<organism evidence="8 9">
    <name type="scientific">Enterococcus cecorum</name>
    <dbReference type="NCBI Taxonomy" id="44008"/>
    <lineage>
        <taxon>Bacteria</taxon>
        <taxon>Bacillati</taxon>
        <taxon>Bacillota</taxon>
        <taxon>Bacilli</taxon>
        <taxon>Lactobacillales</taxon>
        <taxon>Enterococcaceae</taxon>
        <taxon>Enterococcus</taxon>
    </lineage>
</organism>